<dbReference type="Proteomes" id="UP001354989">
    <property type="component" value="Chromosome"/>
</dbReference>
<keyword evidence="2" id="KW-1185">Reference proteome</keyword>
<dbReference type="InterPro" id="IPR046525">
    <property type="entry name" value="DUF6702"/>
</dbReference>
<protein>
    <submittedName>
        <fullName evidence="1">Uncharacterized protein</fullName>
    </submittedName>
</protein>
<gene>
    <name evidence="1" type="ORF">PEPS_24170</name>
</gene>
<sequence>MIQQRALAHPFHISVLDIYFKPAQKVLQVEGKVFMDDLADAIKADTGFEIDYDQPLPKQLIEAYLEKHVIFSVNGKAKPFNFVGMETEDGAIWIYWSVEKVKPKAKVKVSNTLFIRLFSDQQNLVNLTDPQGVRSERLTQGNQVAVFELRNQ</sequence>
<reference evidence="1 2" key="1">
    <citation type="submission" date="2021-12" db="EMBL/GenBank/DDBJ databases">
        <title>Genome sequencing of bacteria with rrn-lacking chromosome and rrn-plasmid.</title>
        <authorList>
            <person name="Anda M."/>
            <person name="Iwasaki W."/>
        </authorList>
    </citation>
    <scope>NUCLEOTIDE SEQUENCE [LARGE SCALE GENOMIC DNA]</scope>
    <source>
        <strain evidence="1 2">NBRC 101262</strain>
    </source>
</reference>
<name>A0ABN6LF92_9BACT</name>
<dbReference type="Pfam" id="PF20420">
    <property type="entry name" value="DUF6702"/>
    <property type="match status" value="1"/>
</dbReference>
<evidence type="ECO:0000313" key="1">
    <source>
        <dbReference type="EMBL" id="BDD00137.1"/>
    </source>
</evidence>
<proteinExistence type="predicted"/>
<evidence type="ECO:0000313" key="2">
    <source>
        <dbReference type="Proteomes" id="UP001354989"/>
    </source>
</evidence>
<organism evidence="1 2">
    <name type="scientific">Persicobacter psychrovividus</name>
    <dbReference type="NCBI Taxonomy" id="387638"/>
    <lineage>
        <taxon>Bacteria</taxon>
        <taxon>Pseudomonadati</taxon>
        <taxon>Bacteroidota</taxon>
        <taxon>Cytophagia</taxon>
        <taxon>Cytophagales</taxon>
        <taxon>Persicobacteraceae</taxon>
        <taxon>Persicobacter</taxon>
    </lineage>
</organism>
<accession>A0ABN6LF92</accession>
<dbReference type="EMBL" id="AP025292">
    <property type="protein sequence ID" value="BDD00137.1"/>
    <property type="molecule type" value="Genomic_DNA"/>
</dbReference>